<gene>
    <name evidence="4" type="ORF">OBE_10114</name>
</gene>
<dbReference type="InterPro" id="IPR000182">
    <property type="entry name" value="GNAT_dom"/>
</dbReference>
<evidence type="ECO:0000313" key="4">
    <source>
        <dbReference type="EMBL" id="EKC58234.1"/>
    </source>
</evidence>
<reference evidence="4" key="1">
    <citation type="journal article" date="2013" name="Environ. Microbiol.">
        <title>Microbiota from the distal guts of lean and obese adolescents exhibit partial functional redundancy besides clear differences in community structure.</title>
        <authorList>
            <person name="Ferrer M."/>
            <person name="Ruiz A."/>
            <person name="Lanza F."/>
            <person name="Haange S.B."/>
            <person name="Oberbach A."/>
            <person name="Till H."/>
            <person name="Bargiela R."/>
            <person name="Campoy C."/>
            <person name="Segura M.T."/>
            <person name="Richter M."/>
            <person name="von Bergen M."/>
            <person name="Seifert J."/>
            <person name="Suarez A."/>
        </authorList>
    </citation>
    <scope>NUCLEOTIDE SEQUENCE</scope>
</reference>
<dbReference type="PANTHER" id="PTHR43420">
    <property type="entry name" value="ACETYLTRANSFERASE"/>
    <property type="match status" value="1"/>
</dbReference>
<dbReference type="CDD" id="cd04301">
    <property type="entry name" value="NAT_SF"/>
    <property type="match status" value="1"/>
</dbReference>
<evidence type="ECO:0000256" key="2">
    <source>
        <dbReference type="ARBA" id="ARBA00023315"/>
    </source>
</evidence>
<dbReference type="Gene3D" id="3.40.630.30">
    <property type="match status" value="1"/>
</dbReference>
<dbReference type="EMBL" id="AJWZ01006973">
    <property type="protein sequence ID" value="EKC58234.1"/>
    <property type="molecule type" value="Genomic_DNA"/>
</dbReference>
<organism evidence="4">
    <name type="scientific">human gut metagenome</name>
    <dbReference type="NCBI Taxonomy" id="408170"/>
    <lineage>
        <taxon>unclassified sequences</taxon>
        <taxon>metagenomes</taxon>
        <taxon>organismal metagenomes</taxon>
    </lineage>
</organism>
<dbReference type="InterPro" id="IPR016181">
    <property type="entry name" value="Acyl_CoA_acyltransferase"/>
</dbReference>
<sequence>MCGYYSLLLQGNGECELNNLAVLPEYRHKGIGRQLLAHSFNIAKELGCRIINIAIVEENRVLRKWYELNGAIHIGTKKYDFFPFTCGYMKKEL</sequence>
<name>K1SS06_9ZZZZ</name>
<protein>
    <submittedName>
        <fullName evidence="4">Acetyltransferase</fullName>
    </submittedName>
</protein>
<evidence type="ECO:0000259" key="3">
    <source>
        <dbReference type="PROSITE" id="PS51186"/>
    </source>
</evidence>
<accession>K1SS06</accession>
<dbReference type="Pfam" id="PF00583">
    <property type="entry name" value="Acetyltransf_1"/>
    <property type="match status" value="1"/>
</dbReference>
<keyword evidence="1 4" id="KW-0808">Transferase</keyword>
<comment type="caution">
    <text evidence="4">The sequence shown here is derived from an EMBL/GenBank/DDBJ whole genome shotgun (WGS) entry which is preliminary data.</text>
</comment>
<keyword evidence="2" id="KW-0012">Acyltransferase</keyword>
<dbReference type="AlphaFoldDB" id="K1SS06"/>
<dbReference type="InterPro" id="IPR050680">
    <property type="entry name" value="YpeA/RimI_acetyltransf"/>
</dbReference>
<evidence type="ECO:0000256" key="1">
    <source>
        <dbReference type="ARBA" id="ARBA00022679"/>
    </source>
</evidence>
<dbReference type="SUPFAM" id="SSF55729">
    <property type="entry name" value="Acyl-CoA N-acyltransferases (Nat)"/>
    <property type="match status" value="1"/>
</dbReference>
<proteinExistence type="predicted"/>
<feature type="domain" description="N-acetyltransferase" evidence="3">
    <location>
        <begin position="1"/>
        <end position="93"/>
    </location>
</feature>
<dbReference type="GO" id="GO:0016747">
    <property type="term" value="F:acyltransferase activity, transferring groups other than amino-acyl groups"/>
    <property type="evidence" value="ECO:0007669"/>
    <property type="project" value="InterPro"/>
</dbReference>
<dbReference type="PROSITE" id="PS51186">
    <property type="entry name" value="GNAT"/>
    <property type="match status" value="1"/>
</dbReference>